<dbReference type="Pfam" id="PF13361">
    <property type="entry name" value="UvrD_C"/>
    <property type="match status" value="1"/>
</dbReference>
<dbReference type="GO" id="GO:0016787">
    <property type="term" value="F:hydrolase activity"/>
    <property type="evidence" value="ECO:0007669"/>
    <property type="project" value="UniProtKB-KW"/>
</dbReference>
<gene>
    <name evidence="7" type="ORF">JV35_19825</name>
    <name evidence="6" type="ORF">KP22_08450</name>
</gene>
<name>A0A093SEC3_9GAMM</name>
<evidence type="ECO:0000259" key="5">
    <source>
        <dbReference type="Pfam" id="PF13361"/>
    </source>
</evidence>
<keyword evidence="3" id="KW-0347">Helicase</keyword>
<sequence length="97" mass="10910">MVFNDEKKYFPFPQKLQVLCRQATTNEKDADVVVSTAHRSKGLEWDTVVLNDDFSDITDPLLSEAARTDETNLQYVATTRARKSQKVCGTKTGVLTL</sequence>
<dbReference type="AlphaFoldDB" id="A0A093SEC3"/>
<organism evidence="6 9">
    <name type="scientific">Pectobacterium betavasculorum</name>
    <dbReference type="NCBI Taxonomy" id="55207"/>
    <lineage>
        <taxon>Bacteria</taxon>
        <taxon>Pseudomonadati</taxon>
        <taxon>Pseudomonadota</taxon>
        <taxon>Gammaproteobacteria</taxon>
        <taxon>Enterobacterales</taxon>
        <taxon>Pectobacteriaceae</taxon>
        <taxon>Pectobacterium</taxon>
    </lineage>
</organism>
<evidence type="ECO:0000256" key="3">
    <source>
        <dbReference type="ARBA" id="ARBA00022806"/>
    </source>
</evidence>
<comment type="caution">
    <text evidence="6">The sequence shown here is derived from an EMBL/GenBank/DDBJ whole genome shotgun (WGS) entry which is preliminary data.</text>
</comment>
<dbReference type="GO" id="GO:0003677">
    <property type="term" value="F:DNA binding"/>
    <property type="evidence" value="ECO:0007669"/>
    <property type="project" value="InterPro"/>
</dbReference>
<dbReference type="eggNOG" id="COG0210">
    <property type="taxonomic scope" value="Bacteria"/>
</dbReference>
<evidence type="ECO:0000313" key="6">
    <source>
        <dbReference type="EMBL" id="KFX05882.1"/>
    </source>
</evidence>
<keyword evidence="8" id="KW-1185">Reference proteome</keyword>
<proteinExistence type="predicted"/>
<dbReference type="STRING" id="55207.KP22_08450"/>
<evidence type="ECO:0000256" key="4">
    <source>
        <dbReference type="ARBA" id="ARBA00022840"/>
    </source>
</evidence>
<keyword evidence="1" id="KW-0547">Nucleotide-binding</keyword>
<dbReference type="PANTHER" id="PTHR11070:SF30">
    <property type="entry name" value="F-BOX DNA HELICASE 1"/>
    <property type="match status" value="1"/>
</dbReference>
<dbReference type="Gene3D" id="3.40.50.300">
    <property type="entry name" value="P-loop containing nucleotide triphosphate hydrolases"/>
    <property type="match status" value="1"/>
</dbReference>
<dbReference type="GO" id="GO:0043138">
    <property type="term" value="F:3'-5' DNA helicase activity"/>
    <property type="evidence" value="ECO:0007669"/>
    <property type="project" value="TreeGrafter"/>
</dbReference>
<dbReference type="GO" id="GO:0000724">
    <property type="term" value="P:double-strand break repair via homologous recombination"/>
    <property type="evidence" value="ECO:0007669"/>
    <property type="project" value="TreeGrafter"/>
</dbReference>
<dbReference type="Proteomes" id="UP000032869">
    <property type="component" value="Unassembled WGS sequence"/>
</dbReference>
<evidence type="ECO:0000313" key="8">
    <source>
        <dbReference type="Proteomes" id="UP000032869"/>
    </source>
</evidence>
<dbReference type="PANTHER" id="PTHR11070">
    <property type="entry name" value="UVRD / RECB / PCRA DNA HELICASE FAMILY MEMBER"/>
    <property type="match status" value="1"/>
</dbReference>
<accession>A0A093SEC3</accession>
<dbReference type="EMBL" id="JQHL01000021">
    <property type="protein sequence ID" value="KFX13485.1"/>
    <property type="molecule type" value="Genomic_DNA"/>
</dbReference>
<dbReference type="Proteomes" id="UP000032874">
    <property type="component" value="Unassembled WGS sequence"/>
</dbReference>
<dbReference type="SUPFAM" id="SSF52540">
    <property type="entry name" value="P-loop containing nucleoside triphosphate hydrolases"/>
    <property type="match status" value="1"/>
</dbReference>
<evidence type="ECO:0000313" key="7">
    <source>
        <dbReference type="EMBL" id="KFX13485.1"/>
    </source>
</evidence>
<evidence type="ECO:0000256" key="1">
    <source>
        <dbReference type="ARBA" id="ARBA00022741"/>
    </source>
</evidence>
<evidence type="ECO:0000313" key="9">
    <source>
        <dbReference type="Proteomes" id="UP000032874"/>
    </source>
</evidence>
<dbReference type="EMBL" id="JQHM01000002">
    <property type="protein sequence ID" value="KFX05882.1"/>
    <property type="molecule type" value="Genomic_DNA"/>
</dbReference>
<dbReference type="InterPro" id="IPR000212">
    <property type="entry name" value="DNA_helicase_UvrD/REP"/>
</dbReference>
<keyword evidence="4" id="KW-0067">ATP-binding</keyword>
<dbReference type="InterPro" id="IPR014017">
    <property type="entry name" value="DNA_helicase_UvrD-like_C"/>
</dbReference>
<keyword evidence="2" id="KW-0378">Hydrolase</keyword>
<dbReference type="GO" id="GO:0005524">
    <property type="term" value="F:ATP binding"/>
    <property type="evidence" value="ECO:0007669"/>
    <property type="project" value="UniProtKB-KW"/>
</dbReference>
<reference evidence="8 9" key="1">
    <citation type="submission" date="2014-08" db="EMBL/GenBank/DDBJ databases">
        <title>Genome sequences of NCPPB Pectobacterium isolates.</title>
        <authorList>
            <person name="Glover R.H."/>
            <person name="Sapp M."/>
            <person name="Elphinstone J."/>
        </authorList>
    </citation>
    <scope>NUCLEOTIDE SEQUENCE [LARGE SCALE GENOMIC DNA]</scope>
    <source>
        <strain evidence="7 8">NCPPB 2793</strain>
        <strain evidence="6 9">NCPPB 2795</strain>
    </source>
</reference>
<dbReference type="GO" id="GO:0031297">
    <property type="term" value="P:replication fork processing"/>
    <property type="evidence" value="ECO:0007669"/>
    <property type="project" value="TreeGrafter"/>
</dbReference>
<protein>
    <recommendedName>
        <fullName evidence="5">UvrD-like helicase C-terminal domain-containing protein</fullName>
    </recommendedName>
</protein>
<evidence type="ECO:0000256" key="2">
    <source>
        <dbReference type="ARBA" id="ARBA00022801"/>
    </source>
</evidence>
<dbReference type="InterPro" id="IPR027417">
    <property type="entry name" value="P-loop_NTPase"/>
</dbReference>
<feature type="domain" description="UvrD-like helicase C-terminal" evidence="5">
    <location>
        <begin position="27"/>
        <end position="83"/>
    </location>
</feature>